<keyword evidence="2" id="KW-1185">Reference proteome</keyword>
<accession>A0A511MNV3</accession>
<comment type="caution">
    <text evidence="1">The sequence shown here is derived from an EMBL/GenBank/DDBJ whole genome shotgun (WGS) entry which is preliminary data.</text>
</comment>
<gene>
    <name evidence="1" type="ORF">NN4_68110</name>
</gene>
<evidence type="ECO:0000313" key="2">
    <source>
        <dbReference type="Proteomes" id="UP000321424"/>
    </source>
</evidence>
<dbReference type="Proteomes" id="UP000321424">
    <property type="component" value="Unassembled WGS sequence"/>
</dbReference>
<reference evidence="1 2" key="1">
    <citation type="submission" date="2019-07" db="EMBL/GenBank/DDBJ databases">
        <title>Whole genome shotgun sequence of Nocardia ninae NBRC 108245.</title>
        <authorList>
            <person name="Hosoyama A."/>
            <person name="Uohara A."/>
            <person name="Ohji S."/>
            <person name="Ichikawa N."/>
        </authorList>
    </citation>
    <scope>NUCLEOTIDE SEQUENCE [LARGE SCALE GENOMIC DNA]</scope>
    <source>
        <strain evidence="1 2">NBRC 108245</strain>
    </source>
</reference>
<evidence type="ECO:0000313" key="1">
    <source>
        <dbReference type="EMBL" id="GEM42292.1"/>
    </source>
</evidence>
<protein>
    <submittedName>
        <fullName evidence="1">Uncharacterized protein</fullName>
    </submittedName>
</protein>
<organism evidence="1 2">
    <name type="scientific">Nocardia ninae NBRC 108245</name>
    <dbReference type="NCBI Taxonomy" id="1210091"/>
    <lineage>
        <taxon>Bacteria</taxon>
        <taxon>Bacillati</taxon>
        <taxon>Actinomycetota</taxon>
        <taxon>Actinomycetes</taxon>
        <taxon>Mycobacteriales</taxon>
        <taxon>Nocardiaceae</taxon>
        <taxon>Nocardia</taxon>
    </lineage>
</organism>
<sequence>MLLTQPPWPRRPRRLLSYTYPGQRLFVREDSGSAHSLSEVPATIRRMVTVYANQTVVRGEDLPDVIRAAEVLGIGVKIENVMVPIDEEGSYSLEWVVTRDDEVPVYDDWEGRYEESEEEDEELVLSSVE</sequence>
<dbReference type="EMBL" id="BJXA01000066">
    <property type="protein sequence ID" value="GEM42292.1"/>
    <property type="molecule type" value="Genomic_DNA"/>
</dbReference>
<dbReference type="AlphaFoldDB" id="A0A511MNV3"/>
<name>A0A511MNV3_9NOCA</name>
<proteinExistence type="predicted"/>